<accession>A0A8S9WX74</accession>
<feature type="signal peptide" evidence="2">
    <location>
        <begin position="1"/>
        <end position="22"/>
    </location>
</feature>
<proteinExistence type="predicted"/>
<evidence type="ECO:0000313" key="4">
    <source>
        <dbReference type="Proteomes" id="UP000466442"/>
    </source>
</evidence>
<feature type="chain" id="PRO_5035842104" evidence="2">
    <location>
        <begin position="23"/>
        <end position="93"/>
    </location>
</feature>
<evidence type="ECO:0000256" key="2">
    <source>
        <dbReference type="SAM" id="SignalP"/>
    </source>
</evidence>
<evidence type="ECO:0000313" key="3">
    <source>
        <dbReference type="EMBL" id="KAF6199915.1"/>
    </source>
</evidence>
<gene>
    <name evidence="3" type="ORF">GE061_006213</name>
</gene>
<name>A0A8S9WX74_APOLU</name>
<keyword evidence="4" id="KW-1185">Reference proteome</keyword>
<dbReference type="Proteomes" id="UP000466442">
    <property type="component" value="Unassembled WGS sequence"/>
</dbReference>
<dbReference type="EMBL" id="WIXP02000014">
    <property type="protein sequence ID" value="KAF6199915.1"/>
    <property type="molecule type" value="Genomic_DNA"/>
</dbReference>
<keyword evidence="2" id="KW-0732">Signal</keyword>
<protein>
    <submittedName>
        <fullName evidence="3">Uncharacterized protein</fullName>
    </submittedName>
</protein>
<organism evidence="3 4">
    <name type="scientific">Apolygus lucorum</name>
    <name type="common">Small green plant bug</name>
    <name type="synonym">Lygocoris lucorum</name>
    <dbReference type="NCBI Taxonomy" id="248454"/>
    <lineage>
        <taxon>Eukaryota</taxon>
        <taxon>Metazoa</taxon>
        <taxon>Ecdysozoa</taxon>
        <taxon>Arthropoda</taxon>
        <taxon>Hexapoda</taxon>
        <taxon>Insecta</taxon>
        <taxon>Pterygota</taxon>
        <taxon>Neoptera</taxon>
        <taxon>Paraneoptera</taxon>
        <taxon>Hemiptera</taxon>
        <taxon>Heteroptera</taxon>
        <taxon>Panheteroptera</taxon>
        <taxon>Cimicomorpha</taxon>
        <taxon>Miridae</taxon>
        <taxon>Mirini</taxon>
        <taxon>Apolygus</taxon>
    </lineage>
</organism>
<sequence length="93" mass="9809">MKSVTLFLVFSAAILSLSGVEGGSSVSKERKGLLNQLGLELAKWHDTTGKLIAVLSGDLVSSVMSGLKSRRRPRNDDDNAEDSSKSAGGSDEE</sequence>
<evidence type="ECO:0000256" key="1">
    <source>
        <dbReference type="SAM" id="MobiDB-lite"/>
    </source>
</evidence>
<feature type="region of interest" description="Disordered" evidence="1">
    <location>
        <begin position="66"/>
        <end position="93"/>
    </location>
</feature>
<comment type="caution">
    <text evidence="3">The sequence shown here is derived from an EMBL/GenBank/DDBJ whole genome shotgun (WGS) entry which is preliminary data.</text>
</comment>
<reference evidence="3" key="1">
    <citation type="journal article" date="2021" name="Mol. Ecol. Resour.">
        <title>Apolygus lucorum genome provides insights into omnivorousness and mesophyll feeding.</title>
        <authorList>
            <person name="Liu Y."/>
            <person name="Liu H."/>
            <person name="Wang H."/>
            <person name="Huang T."/>
            <person name="Liu B."/>
            <person name="Yang B."/>
            <person name="Yin L."/>
            <person name="Li B."/>
            <person name="Zhang Y."/>
            <person name="Zhang S."/>
            <person name="Jiang F."/>
            <person name="Zhang X."/>
            <person name="Ren Y."/>
            <person name="Wang B."/>
            <person name="Wang S."/>
            <person name="Lu Y."/>
            <person name="Wu K."/>
            <person name="Fan W."/>
            <person name="Wang G."/>
        </authorList>
    </citation>
    <scope>NUCLEOTIDE SEQUENCE</scope>
    <source>
        <strain evidence="3">12Hb</strain>
    </source>
</reference>
<dbReference type="AlphaFoldDB" id="A0A8S9WX74"/>